<evidence type="ECO:0000313" key="1">
    <source>
        <dbReference type="EMBL" id="KAL3396838.1"/>
    </source>
</evidence>
<organism evidence="1 2">
    <name type="scientific">Trichogramma kaykai</name>
    <dbReference type="NCBI Taxonomy" id="54128"/>
    <lineage>
        <taxon>Eukaryota</taxon>
        <taxon>Metazoa</taxon>
        <taxon>Ecdysozoa</taxon>
        <taxon>Arthropoda</taxon>
        <taxon>Hexapoda</taxon>
        <taxon>Insecta</taxon>
        <taxon>Pterygota</taxon>
        <taxon>Neoptera</taxon>
        <taxon>Endopterygota</taxon>
        <taxon>Hymenoptera</taxon>
        <taxon>Apocrita</taxon>
        <taxon>Proctotrupomorpha</taxon>
        <taxon>Chalcidoidea</taxon>
        <taxon>Trichogrammatidae</taxon>
        <taxon>Trichogramma</taxon>
    </lineage>
</organism>
<proteinExistence type="predicted"/>
<keyword evidence="2" id="KW-1185">Reference proteome</keyword>
<evidence type="ECO:0000313" key="2">
    <source>
        <dbReference type="Proteomes" id="UP001627154"/>
    </source>
</evidence>
<gene>
    <name evidence="1" type="ORF">TKK_009406</name>
</gene>
<accession>A0ABD2WV08</accession>
<comment type="caution">
    <text evidence="1">The sequence shown here is derived from an EMBL/GenBank/DDBJ whole genome shotgun (WGS) entry which is preliminary data.</text>
</comment>
<dbReference type="AlphaFoldDB" id="A0ABD2WV08"/>
<sequence>MSVRMKLSFVSPPAKDHNKAFLSKDSTDSLEERKVAFKQDDELMNETNKFVNELIEQAQIEAAKRAEQTSKANGDGFKRRSSQTIAGWNNRARGFCNRVWNAVVPCFNNNELLAWTQPLRYRFTRP</sequence>
<protein>
    <submittedName>
        <fullName evidence="1">Uncharacterized protein</fullName>
    </submittedName>
</protein>
<reference evidence="1 2" key="1">
    <citation type="journal article" date="2024" name="bioRxiv">
        <title>A reference genome for Trichogramma kaykai: A tiny desert-dwelling parasitoid wasp with competing sex-ratio distorters.</title>
        <authorList>
            <person name="Culotta J."/>
            <person name="Lindsey A.R."/>
        </authorList>
    </citation>
    <scope>NUCLEOTIDE SEQUENCE [LARGE SCALE GENOMIC DNA]</scope>
    <source>
        <strain evidence="1 2">KSX58</strain>
    </source>
</reference>
<dbReference type="Proteomes" id="UP001627154">
    <property type="component" value="Unassembled WGS sequence"/>
</dbReference>
<dbReference type="EMBL" id="JBJJXI010000069">
    <property type="protein sequence ID" value="KAL3396838.1"/>
    <property type="molecule type" value="Genomic_DNA"/>
</dbReference>
<name>A0ABD2WV08_9HYME</name>